<evidence type="ECO:0000313" key="2">
    <source>
        <dbReference type="Proteomes" id="UP000186666"/>
    </source>
</evidence>
<dbReference type="EMBL" id="FTNK01000005">
    <property type="protein sequence ID" value="SIQ92661.1"/>
    <property type="molecule type" value="Genomic_DNA"/>
</dbReference>
<accession>A0ABY1JX64</accession>
<protein>
    <recommendedName>
        <fullName evidence="3">Transposase</fullName>
    </recommendedName>
</protein>
<evidence type="ECO:0000313" key="1">
    <source>
        <dbReference type="EMBL" id="SIQ92661.1"/>
    </source>
</evidence>
<sequence length="38" mass="4427">MIIKARTWLSLTSGEQMSALKYLADRTSRKWSRREGQA</sequence>
<gene>
    <name evidence="1" type="ORF">SAMN05421578_10583</name>
</gene>
<organism evidence="1 2">
    <name type="scientific">Paenibacillus macquariensis</name>
    <dbReference type="NCBI Taxonomy" id="948756"/>
    <lineage>
        <taxon>Bacteria</taxon>
        <taxon>Bacillati</taxon>
        <taxon>Bacillota</taxon>
        <taxon>Bacilli</taxon>
        <taxon>Bacillales</taxon>
        <taxon>Paenibacillaceae</taxon>
        <taxon>Paenibacillus</taxon>
    </lineage>
</organism>
<reference evidence="1 2" key="1">
    <citation type="submission" date="2017-01" db="EMBL/GenBank/DDBJ databases">
        <authorList>
            <person name="Varghese N."/>
            <person name="Submissions S."/>
        </authorList>
    </citation>
    <scope>NUCLEOTIDE SEQUENCE [LARGE SCALE GENOMIC DNA]</scope>
    <source>
        <strain evidence="1 2">ATCC 23464</strain>
    </source>
</reference>
<dbReference type="Proteomes" id="UP000186666">
    <property type="component" value="Unassembled WGS sequence"/>
</dbReference>
<evidence type="ECO:0008006" key="3">
    <source>
        <dbReference type="Google" id="ProtNLM"/>
    </source>
</evidence>
<proteinExistence type="predicted"/>
<comment type="caution">
    <text evidence="1">The sequence shown here is derived from an EMBL/GenBank/DDBJ whole genome shotgun (WGS) entry which is preliminary data.</text>
</comment>
<keyword evidence="2" id="KW-1185">Reference proteome</keyword>
<name>A0ABY1JX64_9BACL</name>